<reference evidence="1 2" key="1">
    <citation type="submission" date="2019-01" db="EMBL/GenBank/DDBJ databases">
        <title>Sequencing of cultivated peanut Arachis hypogaea provides insights into genome evolution and oil improvement.</title>
        <authorList>
            <person name="Chen X."/>
        </authorList>
    </citation>
    <scope>NUCLEOTIDE SEQUENCE [LARGE SCALE GENOMIC DNA]</scope>
    <source>
        <strain evidence="2">cv. Fuhuasheng</strain>
        <tissue evidence="1">Leaves</tissue>
    </source>
</reference>
<dbReference type="Proteomes" id="UP000289738">
    <property type="component" value="Chromosome A04"/>
</dbReference>
<dbReference type="AlphaFoldDB" id="A0A445DFL7"/>
<evidence type="ECO:0000313" key="2">
    <source>
        <dbReference type="Proteomes" id="UP000289738"/>
    </source>
</evidence>
<dbReference type="PANTHER" id="PTHR47074">
    <property type="entry name" value="BNAC02G40300D PROTEIN"/>
    <property type="match status" value="1"/>
</dbReference>
<organism evidence="1 2">
    <name type="scientific">Arachis hypogaea</name>
    <name type="common">Peanut</name>
    <dbReference type="NCBI Taxonomy" id="3818"/>
    <lineage>
        <taxon>Eukaryota</taxon>
        <taxon>Viridiplantae</taxon>
        <taxon>Streptophyta</taxon>
        <taxon>Embryophyta</taxon>
        <taxon>Tracheophyta</taxon>
        <taxon>Spermatophyta</taxon>
        <taxon>Magnoliopsida</taxon>
        <taxon>eudicotyledons</taxon>
        <taxon>Gunneridae</taxon>
        <taxon>Pentapetalae</taxon>
        <taxon>rosids</taxon>
        <taxon>fabids</taxon>
        <taxon>Fabales</taxon>
        <taxon>Fabaceae</taxon>
        <taxon>Papilionoideae</taxon>
        <taxon>50 kb inversion clade</taxon>
        <taxon>dalbergioids sensu lato</taxon>
        <taxon>Dalbergieae</taxon>
        <taxon>Pterocarpus clade</taxon>
        <taxon>Arachis</taxon>
    </lineage>
</organism>
<dbReference type="STRING" id="3818.A0A445DFL7"/>
<dbReference type="InterPro" id="IPR052929">
    <property type="entry name" value="RNase_H-like_EbsB-rel"/>
</dbReference>
<dbReference type="PANTHER" id="PTHR47074:SF11">
    <property type="entry name" value="REVERSE TRANSCRIPTASE-LIKE PROTEIN"/>
    <property type="match status" value="1"/>
</dbReference>
<proteinExistence type="predicted"/>
<keyword evidence="2" id="KW-1185">Reference proteome</keyword>
<gene>
    <name evidence="1" type="ORF">Ahy_A04g019257</name>
</gene>
<comment type="caution">
    <text evidence="1">The sequence shown here is derived from an EMBL/GenBank/DDBJ whole genome shotgun (WGS) entry which is preliminary data.</text>
</comment>
<evidence type="ECO:0000313" key="1">
    <source>
        <dbReference type="EMBL" id="RYR61975.1"/>
    </source>
</evidence>
<accession>A0A445DFL7</accession>
<dbReference type="EMBL" id="SDMP01000004">
    <property type="protein sequence ID" value="RYR61975.1"/>
    <property type="molecule type" value="Genomic_DNA"/>
</dbReference>
<protein>
    <recommendedName>
        <fullName evidence="3">Reverse transcriptase zinc-binding domain-containing protein</fullName>
    </recommendedName>
</protein>
<sequence>MGSTPSKRDTMLPGKSSISTITVFHQLEPESTEHALLLCPWTRAAWFGAQIQCCPTAHTVTSFGKWIMDLFEKMKVCTGTDYELCSSRVGFLAWGVWKARNLAVHHRSKPNPFLVINKAKQMETEFADSAEVPAITSMDTRRTVRRVTWRLPLLGWIKCNVDAAFLEVFSGGATAAVLRDHVGNLLTASNSRIAASSPLAAEALAVREAV</sequence>
<evidence type="ECO:0008006" key="3">
    <source>
        <dbReference type="Google" id="ProtNLM"/>
    </source>
</evidence>
<name>A0A445DFL7_ARAHY</name>